<reference evidence="1" key="1">
    <citation type="submission" date="2023-04" db="EMBL/GenBank/DDBJ databases">
        <title>A chromosome-level genome assembly of the parasitoid wasp Eretmocerus hayati.</title>
        <authorList>
            <person name="Zhong Y."/>
            <person name="Liu S."/>
            <person name="Liu Y."/>
        </authorList>
    </citation>
    <scope>NUCLEOTIDE SEQUENCE</scope>
    <source>
        <strain evidence="1">ZJU_SS_LIU_2023</strain>
    </source>
</reference>
<gene>
    <name evidence="1" type="ORF">QAD02_009631</name>
</gene>
<keyword evidence="2" id="KW-1185">Reference proteome</keyword>
<sequence length="342" mass="40318">MSIIVRFCERSAFTLKPQTNNLTSVRNVMKAKVPNTASSRVDKDGFRILELIPPEKVKEEYPQRKYEFPPPRCHQMKTDQDWPSVWPGQRTFHPAVVPLPIRQGYPLKGEAPPDKWANAELMKIPNFLHLTPPAIKRHCEALKQFCTKWPEGLETEEKCDKHFPLEVIYSDYCHSGPSIRDPLSRIVSFRFKLSSLTLDSHAKDKMLRLLQTKYNPELDLVTIVADRCPVRKQNYDYAEYLVTALYHESWKKQDWEDEKTLADMEYYDWDKHQSRKNLVTIYTWPEIPQDYDYEQIPHATEYKIAVTDLINNGEDEHSLNKYKEAVKKLLFFKPEKEKPDDE</sequence>
<proteinExistence type="predicted"/>
<comment type="caution">
    <text evidence="1">The sequence shown here is derived from an EMBL/GenBank/DDBJ whole genome shotgun (WGS) entry which is preliminary data.</text>
</comment>
<protein>
    <submittedName>
        <fullName evidence="1">Uncharacterized protein</fullName>
    </submittedName>
</protein>
<dbReference type="Proteomes" id="UP001239111">
    <property type="component" value="Chromosome 4"/>
</dbReference>
<dbReference type="EMBL" id="CM056744">
    <property type="protein sequence ID" value="KAJ8667968.1"/>
    <property type="molecule type" value="Genomic_DNA"/>
</dbReference>
<organism evidence="1 2">
    <name type="scientific">Eretmocerus hayati</name>
    <dbReference type="NCBI Taxonomy" id="131215"/>
    <lineage>
        <taxon>Eukaryota</taxon>
        <taxon>Metazoa</taxon>
        <taxon>Ecdysozoa</taxon>
        <taxon>Arthropoda</taxon>
        <taxon>Hexapoda</taxon>
        <taxon>Insecta</taxon>
        <taxon>Pterygota</taxon>
        <taxon>Neoptera</taxon>
        <taxon>Endopterygota</taxon>
        <taxon>Hymenoptera</taxon>
        <taxon>Apocrita</taxon>
        <taxon>Proctotrupomorpha</taxon>
        <taxon>Chalcidoidea</taxon>
        <taxon>Aphelinidae</taxon>
        <taxon>Aphelininae</taxon>
        <taxon>Eretmocerus</taxon>
    </lineage>
</organism>
<evidence type="ECO:0000313" key="2">
    <source>
        <dbReference type="Proteomes" id="UP001239111"/>
    </source>
</evidence>
<accession>A0ACC2NB46</accession>
<name>A0ACC2NB46_9HYME</name>
<evidence type="ECO:0000313" key="1">
    <source>
        <dbReference type="EMBL" id="KAJ8667968.1"/>
    </source>
</evidence>